<proteinExistence type="inferred from homology"/>
<dbReference type="eggNOG" id="COG1436">
    <property type="taxonomic scope" value="Bacteria"/>
</dbReference>
<dbReference type="AlphaFoldDB" id="D9RZY4"/>
<dbReference type="SUPFAM" id="SSF159468">
    <property type="entry name" value="AtpF-like"/>
    <property type="match status" value="1"/>
</dbReference>
<dbReference type="InterPro" id="IPR008218">
    <property type="entry name" value="ATPase_V1-cplx_f_g_su"/>
</dbReference>
<dbReference type="OrthoDB" id="5311at2"/>
<dbReference type="KEGG" id="toc:Toce_2043"/>
<keyword evidence="3" id="KW-0406">Ion transport</keyword>
<sequence length="109" mass="12353">MYKIGVIGDHDTVLSFKSTGIETFPAVDEKEAADRLMKLVRENYAVIFITEQLAEKVRERIDLYRDKMLPIITLIPSNRGTLGIGISDVRKSVEKAIGVDIIFEREGRE</sequence>
<protein>
    <submittedName>
        <fullName evidence="4">Vacuolar H+transporting two-sector ATPase F subunit</fullName>
    </submittedName>
</protein>
<dbReference type="STRING" id="555079.Toce_2043"/>
<dbReference type="Pfam" id="PF01990">
    <property type="entry name" value="ATP-synt_F"/>
    <property type="match status" value="1"/>
</dbReference>
<keyword evidence="2" id="KW-0813">Transport</keyword>
<evidence type="ECO:0000256" key="1">
    <source>
        <dbReference type="ARBA" id="ARBA00010148"/>
    </source>
</evidence>
<comment type="similarity">
    <text evidence="1">Belongs to the V-ATPase F subunit family.</text>
</comment>
<evidence type="ECO:0000256" key="3">
    <source>
        <dbReference type="ARBA" id="ARBA00023065"/>
    </source>
</evidence>
<evidence type="ECO:0000313" key="4">
    <source>
        <dbReference type="EMBL" id="ADL08761.1"/>
    </source>
</evidence>
<evidence type="ECO:0000313" key="5">
    <source>
        <dbReference type="Proteomes" id="UP000000272"/>
    </source>
</evidence>
<dbReference type="Gene3D" id="3.40.50.10580">
    <property type="entry name" value="ATPase, V1 complex, subunit F"/>
    <property type="match status" value="1"/>
</dbReference>
<dbReference type="InterPro" id="IPR036906">
    <property type="entry name" value="ATPase_V1_fsu_sf"/>
</dbReference>
<dbReference type="GO" id="GO:0046961">
    <property type="term" value="F:proton-transporting ATPase activity, rotational mechanism"/>
    <property type="evidence" value="ECO:0007669"/>
    <property type="project" value="InterPro"/>
</dbReference>
<dbReference type="Proteomes" id="UP000000272">
    <property type="component" value="Chromosome"/>
</dbReference>
<accession>D9RZY4</accession>
<dbReference type="EMBL" id="CP002131">
    <property type="protein sequence ID" value="ADL08761.1"/>
    <property type="molecule type" value="Genomic_DNA"/>
</dbReference>
<organism evidence="4 5">
    <name type="scientific">Thermosediminibacter oceani (strain ATCC BAA-1034 / DSM 16646 / JW/IW-1228P)</name>
    <dbReference type="NCBI Taxonomy" id="555079"/>
    <lineage>
        <taxon>Bacteria</taxon>
        <taxon>Bacillati</taxon>
        <taxon>Bacillota</taxon>
        <taxon>Clostridia</taxon>
        <taxon>Thermosediminibacterales</taxon>
        <taxon>Thermosediminibacteraceae</taxon>
        <taxon>Thermosediminibacter</taxon>
    </lineage>
</organism>
<gene>
    <name evidence="4" type="ordered locus">Toce_2043</name>
</gene>
<evidence type="ECO:0000256" key="2">
    <source>
        <dbReference type="ARBA" id="ARBA00022448"/>
    </source>
</evidence>
<keyword evidence="5" id="KW-1185">Reference proteome</keyword>
<reference evidence="4 5" key="1">
    <citation type="journal article" date="2010" name="Stand. Genomic Sci.">
        <title>Complete genome sequence of Thermosediminibacter oceani type strain (JW/IW-1228P).</title>
        <authorList>
            <person name="Pitluck S."/>
            <person name="Yasawong M."/>
            <person name="Munk C."/>
            <person name="Nolan M."/>
            <person name="Lapidus A."/>
            <person name="Lucas S."/>
            <person name="Glavina Del Rio T."/>
            <person name="Tice H."/>
            <person name="Cheng J.F."/>
            <person name="Bruce D."/>
            <person name="Detter C."/>
            <person name="Tapia R."/>
            <person name="Han C."/>
            <person name="Goodwin L."/>
            <person name="Liolios K."/>
            <person name="Ivanova N."/>
            <person name="Mavromatis K."/>
            <person name="Mikhailova N."/>
            <person name="Pati A."/>
            <person name="Chen A."/>
            <person name="Palaniappan K."/>
            <person name="Land M."/>
            <person name="Hauser L."/>
            <person name="Chang Y.J."/>
            <person name="Jeffries C.D."/>
            <person name="Rohde M."/>
            <person name="Spring S."/>
            <person name="Sikorski J."/>
            <person name="Goker M."/>
            <person name="Woyke T."/>
            <person name="Bristow J."/>
            <person name="Eisen J.A."/>
            <person name="Markowitz V."/>
            <person name="Hugenholtz P."/>
            <person name="Kyrpides N.C."/>
            <person name="Klenk H.P."/>
        </authorList>
    </citation>
    <scope>NUCLEOTIDE SEQUENCE [LARGE SCALE GENOMIC DNA]</scope>
    <source>
        <strain evidence="5">ATCC BAA-1034 / DSM 16646 / JW/IW-1228P</strain>
    </source>
</reference>
<name>D9RZY4_THEOJ</name>
<dbReference type="HOGENOM" id="CLU_135754_1_0_9"/>
<dbReference type="NCBIfam" id="NF002384">
    <property type="entry name" value="PRK01395.1"/>
    <property type="match status" value="1"/>
</dbReference>
<dbReference type="RefSeq" id="WP_013276775.1">
    <property type="nucleotide sequence ID" value="NC_014377.1"/>
</dbReference>